<reference evidence="1" key="1">
    <citation type="submission" date="2020-05" db="EMBL/GenBank/DDBJ databases">
        <title>Large-scale comparative analyses of tick genomes elucidate their genetic diversity and vector capacities.</title>
        <authorList>
            <person name="Jia N."/>
            <person name="Wang J."/>
            <person name="Shi W."/>
            <person name="Du L."/>
            <person name="Sun Y."/>
            <person name="Zhan W."/>
            <person name="Jiang J."/>
            <person name="Wang Q."/>
            <person name="Zhang B."/>
            <person name="Ji P."/>
            <person name="Sakyi L.B."/>
            <person name="Cui X."/>
            <person name="Yuan T."/>
            <person name="Jiang B."/>
            <person name="Yang W."/>
            <person name="Lam T.T.-Y."/>
            <person name="Chang Q."/>
            <person name="Ding S."/>
            <person name="Wang X."/>
            <person name="Zhu J."/>
            <person name="Ruan X."/>
            <person name="Zhao L."/>
            <person name="Wei J."/>
            <person name="Que T."/>
            <person name="Du C."/>
            <person name="Cheng J."/>
            <person name="Dai P."/>
            <person name="Han X."/>
            <person name="Huang E."/>
            <person name="Gao Y."/>
            <person name="Liu J."/>
            <person name="Shao H."/>
            <person name="Ye R."/>
            <person name="Li L."/>
            <person name="Wei W."/>
            <person name="Wang X."/>
            <person name="Wang C."/>
            <person name="Yang T."/>
            <person name="Huo Q."/>
            <person name="Li W."/>
            <person name="Guo W."/>
            <person name="Chen H."/>
            <person name="Zhou L."/>
            <person name="Ni X."/>
            <person name="Tian J."/>
            <person name="Zhou Y."/>
            <person name="Sheng Y."/>
            <person name="Liu T."/>
            <person name="Pan Y."/>
            <person name="Xia L."/>
            <person name="Li J."/>
            <person name="Zhao F."/>
            <person name="Cao W."/>
        </authorList>
    </citation>
    <scope>NUCLEOTIDE SEQUENCE</scope>
    <source>
        <strain evidence="1">Hyas-2018</strain>
    </source>
</reference>
<keyword evidence="2" id="KW-1185">Reference proteome</keyword>
<accession>A0ACB7ST29</accession>
<dbReference type="EMBL" id="CM023483">
    <property type="protein sequence ID" value="KAH6937101.1"/>
    <property type="molecule type" value="Genomic_DNA"/>
</dbReference>
<name>A0ACB7ST29_HYAAI</name>
<organism evidence="1 2">
    <name type="scientific">Hyalomma asiaticum</name>
    <name type="common">Tick</name>
    <dbReference type="NCBI Taxonomy" id="266040"/>
    <lineage>
        <taxon>Eukaryota</taxon>
        <taxon>Metazoa</taxon>
        <taxon>Ecdysozoa</taxon>
        <taxon>Arthropoda</taxon>
        <taxon>Chelicerata</taxon>
        <taxon>Arachnida</taxon>
        <taxon>Acari</taxon>
        <taxon>Parasitiformes</taxon>
        <taxon>Ixodida</taxon>
        <taxon>Ixodoidea</taxon>
        <taxon>Ixodidae</taxon>
        <taxon>Hyalomminae</taxon>
        <taxon>Hyalomma</taxon>
    </lineage>
</organism>
<evidence type="ECO:0000313" key="1">
    <source>
        <dbReference type="EMBL" id="KAH6937101.1"/>
    </source>
</evidence>
<comment type="caution">
    <text evidence="1">The sequence shown here is derived from an EMBL/GenBank/DDBJ whole genome shotgun (WGS) entry which is preliminary data.</text>
</comment>
<evidence type="ECO:0000313" key="2">
    <source>
        <dbReference type="Proteomes" id="UP000821845"/>
    </source>
</evidence>
<gene>
    <name evidence="1" type="ORF">HPB50_025562</name>
</gene>
<proteinExistence type="predicted"/>
<sequence length="376" mass="39516">MAFRVLTPSWFRSIVGLPRKQQPQRTSQSAAVATQRQQETGVQGLPGAACPPTVVSPGLLPRDCPNAAPLQAPSPGPALEPADSVAAPPTSMAPPLPHCQRVPEASTRPQYTGVVTSQPRTAPVPVALGQTVVTTQQRCFRSSLWIPPVPQTVQAGAVPLLSADNTLVVVDGDFLKSGDEGPAENDGDVTGFCQAVIFGVLTVAAVFILCLVLYQLSSESTTTSKTSESPSGEDDSVRFEGLPAVLKRGAITRRGATDGVTTVPGLYDDVSDTSPGIGADADVTVNRSITESRTKMGFILQRECKLPVKIREMYSVSQISGNMHGRHKARPRALLSTAANIEDNDAFVDAAEYAPSNPLCFSGYFAAGGAADIAYD</sequence>
<protein>
    <submittedName>
        <fullName evidence="1">Uncharacterized protein</fullName>
    </submittedName>
</protein>
<dbReference type="Proteomes" id="UP000821845">
    <property type="component" value="Chromosome 3"/>
</dbReference>